<dbReference type="EMBL" id="UYJE01005745">
    <property type="protein sequence ID" value="VDI39996.1"/>
    <property type="molecule type" value="Genomic_DNA"/>
</dbReference>
<proteinExistence type="predicted"/>
<accession>A0A8B6EW28</accession>
<comment type="caution">
    <text evidence="1">The sequence shown here is derived from an EMBL/GenBank/DDBJ whole genome shotgun (WGS) entry which is preliminary data.</text>
</comment>
<evidence type="ECO:0000313" key="2">
    <source>
        <dbReference type="Proteomes" id="UP000596742"/>
    </source>
</evidence>
<feature type="non-terminal residue" evidence="1">
    <location>
        <position position="1"/>
    </location>
</feature>
<name>A0A8B6EW28_MYTGA</name>
<evidence type="ECO:0008006" key="3">
    <source>
        <dbReference type="Google" id="ProtNLM"/>
    </source>
</evidence>
<reference evidence="1" key="1">
    <citation type="submission" date="2018-11" db="EMBL/GenBank/DDBJ databases">
        <authorList>
            <person name="Alioto T."/>
            <person name="Alioto T."/>
        </authorList>
    </citation>
    <scope>NUCLEOTIDE SEQUENCE</scope>
</reference>
<sequence>KACNRGNLRIITGRKEKQSYHMILTNTPGRQTSKILEDLFRLTWEILEVSRKLWWPNNKDEDEIKDFRENVRAETVVNYEVDQIWQNRDADHIIRIKKDDLDEDAIKEWWNDFKNNRTYHLLTNNCCNAVYDALNAGGATDIAGGPLPNIPHPNAVRRYAEKLREALQQRNH</sequence>
<dbReference type="OrthoDB" id="6140501at2759"/>
<dbReference type="AlphaFoldDB" id="A0A8B6EW28"/>
<gene>
    <name evidence="1" type="ORF">MGAL_10B052167</name>
</gene>
<evidence type="ECO:0000313" key="1">
    <source>
        <dbReference type="EMBL" id="VDI39996.1"/>
    </source>
</evidence>
<dbReference type="Proteomes" id="UP000596742">
    <property type="component" value="Unassembled WGS sequence"/>
</dbReference>
<organism evidence="1 2">
    <name type="scientific">Mytilus galloprovincialis</name>
    <name type="common">Mediterranean mussel</name>
    <dbReference type="NCBI Taxonomy" id="29158"/>
    <lineage>
        <taxon>Eukaryota</taxon>
        <taxon>Metazoa</taxon>
        <taxon>Spiralia</taxon>
        <taxon>Lophotrochozoa</taxon>
        <taxon>Mollusca</taxon>
        <taxon>Bivalvia</taxon>
        <taxon>Autobranchia</taxon>
        <taxon>Pteriomorphia</taxon>
        <taxon>Mytilida</taxon>
        <taxon>Mytiloidea</taxon>
        <taxon>Mytilidae</taxon>
        <taxon>Mytilinae</taxon>
        <taxon>Mytilus</taxon>
    </lineage>
</organism>
<keyword evidence="2" id="KW-1185">Reference proteome</keyword>
<protein>
    <recommendedName>
        <fullName evidence="3">DUF4105 domain-containing protein</fullName>
    </recommendedName>
</protein>